<gene>
    <name evidence="1" type="ORF">LARSCL_LOCUS6551</name>
</gene>
<reference evidence="1 2" key="1">
    <citation type="submission" date="2024-04" db="EMBL/GenBank/DDBJ databases">
        <authorList>
            <person name="Rising A."/>
            <person name="Reimegard J."/>
            <person name="Sonavane S."/>
            <person name="Akerstrom W."/>
            <person name="Nylinder S."/>
            <person name="Hedman E."/>
            <person name="Kallberg Y."/>
        </authorList>
    </citation>
    <scope>NUCLEOTIDE SEQUENCE [LARGE SCALE GENOMIC DNA]</scope>
</reference>
<sequence length="32" mass="3705">MKNCMKSTVSKRCLRNMSSKGKVWNLFIKATL</sequence>
<evidence type="ECO:0000313" key="1">
    <source>
        <dbReference type="EMBL" id="CAL1272723.1"/>
    </source>
</evidence>
<comment type="caution">
    <text evidence="1">The sequence shown here is derived from an EMBL/GenBank/DDBJ whole genome shotgun (WGS) entry which is preliminary data.</text>
</comment>
<name>A0AAV1ZM31_9ARAC</name>
<dbReference type="EMBL" id="CAXIEN010000063">
    <property type="protein sequence ID" value="CAL1272723.1"/>
    <property type="molecule type" value="Genomic_DNA"/>
</dbReference>
<dbReference type="AlphaFoldDB" id="A0AAV1ZM31"/>
<organism evidence="1 2">
    <name type="scientific">Larinioides sclopetarius</name>
    <dbReference type="NCBI Taxonomy" id="280406"/>
    <lineage>
        <taxon>Eukaryota</taxon>
        <taxon>Metazoa</taxon>
        <taxon>Ecdysozoa</taxon>
        <taxon>Arthropoda</taxon>
        <taxon>Chelicerata</taxon>
        <taxon>Arachnida</taxon>
        <taxon>Araneae</taxon>
        <taxon>Araneomorphae</taxon>
        <taxon>Entelegynae</taxon>
        <taxon>Araneoidea</taxon>
        <taxon>Araneidae</taxon>
        <taxon>Larinioides</taxon>
    </lineage>
</organism>
<dbReference type="Proteomes" id="UP001497382">
    <property type="component" value="Unassembled WGS sequence"/>
</dbReference>
<protein>
    <recommendedName>
        <fullName evidence="3">Ribosomal protein L32</fullName>
    </recommendedName>
</protein>
<keyword evidence="2" id="KW-1185">Reference proteome</keyword>
<accession>A0AAV1ZM31</accession>
<evidence type="ECO:0000313" key="2">
    <source>
        <dbReference type="Proteomes" id="UP001497382"/>
    </source>
</evidence>
<evidence type="ECO:0008006" key="3">
    <source>
        <dbReference type="Google" id="ProtNLM"/>
    </source>
</evidence>
<proteinExistence type="predicted"/>